<keyword evidence="2" id="KW-1185">Reference proteome</keyword>
<evidence type="ECO:0000313" key="2">
    <source>
        <dbReference type="Proteomes" id="UP000006062"/>
    </source>
</evidence>
<dbReference type="KEGG" id="tvi:Thivi_0641"/>
<gene>
    <name evidence="1" type="ordered locus">Thivi_0641</name>
</gene>
<sequence length="402" mass="44431">MQASLGLANLMRRHLAGEDLTPFGRSLLARATQDPNDAASLFDAAIILQFLGNPALALQLQREALKLCRHYVIPAALPARLRLLALMAPGELMANVPIECLLENSDIELHLHYAIPGETAPADLPEHDLLFVAIGESEANHRLLTDWLPHLGIWPKPILNNPRHVARVARDTAAQRLQGLPGIVMPPTWRIARETLRQLADHRAPDPSLPAELDFPLILRPLDSHAGHDLSKTDTPTQLAEQLQVLPDDEFFVAPFIDYRSPDGHFRKYRVILIAGTPYACHMGISSHWMIHYLNAGMAESPAKRAEEAAFMADFEHAFAVRHGPALAAIDHAIGLDYLGIDCAELPDGRLLIFEVDHAMVVHAMDPVELFPYKQPAMRKIFMAFRSMLLQAAASASSGTCR</sequence>
<dbReference type="OrthoDB" id="5297883at2"/>
<protein>
    <submittedName>
        <fullName evidence="1">Glutathione synthase/ribosomal protein S6 modification enzyme (Glutaminyl transferase)</fullName>
    </submittedName>
</protein>
<organism evidence="1 2">
    <name type="scientific">Thiocystis violascens (strain ATCC 17096 / DSM 198 / 6111)</name>
    <name type="common">Chromatium violascens</name>
    <dbReference type="NCBI Taxonomy" id="765911"/>
    <lineage>
        <taxon>Bacteria</taxon>
        <taxon>Pseudomonadati</taxon>
        <taxon>Pseudomonadota</taxon>
        <taxon>Gammaproteobacteria</taxon>
        <taxon>Chromatiales</taxon>
        <taxon>Chromatiaceae</taxon>
        <taxon>Thiocystis</taxon>
    </lineage>
</organism>
<dbReference type="EMBL" id="CP003154">
    <property type="protein sequence ID" value="AFL72695.1"/>
    <property type="molecule type" value="Genomic_DNA"/>
</dbReference>
<keyword evidence="1" id="KW-0808">Transferase</keyword>
<dbReference type="GO" id="GO:0016740">
    <property type="term" value="F:transferase activity"/>
    <property type="evidence" value="ECO:0007669"/>
    <property type="project" value="UniProtKB-KW"/>
</dbReference>
<dbReference type="STRING" id="765911.Thivi_0641"/>
<reference evidence="1 2" key="1">
    <citation type="submission" date="2012-06" db="EMBL/GenBank/DDBJ databases">
        <title>Complete sequence of Thiocystis violascens DSM 198.</title>
        <authorList>
            <consortium name="US DOE Joint Genome Institute"/>
            <person name="Lucas S."/>
            <person name="Han J."/>
            <person name="Lapidus A."/>
            <person name="Cheng J.-F."/>
            <person name="Goodwin L."/>
            <person name="Pitluck S."/>
            <person name="Peters L."/>
            <person name="Ovchinnikova G."/>
            <person name="Teshima H."/>
            <person name="Detter J.C."/>
            <person name="Han C."/>
            <person name="Tapia R."/>
            <person name="Land M."/>
            <person name="Hauser L."/>
            <person name="Kyrpides N."/>
            <person name="Ivanova N."/>
            <person name="Pagani I."/>
            <person name="Vogl K."/>
            <person name="Liu Z."/>
            <person name="Frigaard N.-U."/>
            <person name="Bryant D."/>
            <person name="Woyke T."/>
        </authorList>
    </citation>
    <scope>NUCLEOTIDE SEQUENCE [LARGE SCALE GENOMIC DNA]</scope>
    <source>
        <strain evidence="2">ATCC 17096 / DSM 198 / 6111</strain>
    </source>
</reference>
<dbReference type="AlphaFoldDB" id="I3Y6S7"/>
<evidence type="ECO:0000313" key="1">
    <source>
        <dbReference type="EMBL" id="AFL72695.1"/>
    </source>
</evidence>
<name>I3Y6S7_THIV6</name>
<dbReference type="eggNOG" id="COG0189">
    <property type="taxonomic scope" value="Bacteria"/>
</dbReference>
<dbReference type="RefSeq" id="WP_014777190.1">
    <property type="nucleotide sequence ID" value="NC_018012.1"/>
</dbReference>
<accession>I3Y6S7</accession>
<proteinExistence type="predicted"/>
<dbReference type="HOGENOM" id="CLU_685016_0_0_6"/>
<dbReference type="Proteomes" id="UP000006062">
    <property type="component" value="Chromosome"/>
</dbReference>
<dbReference type="SUPFAM" id="SSF56059">
    <property type="entry name" value="Glutathione synthetase ATP-binding domain-like"/>
    <property type="match status" value="1"/>
</dbReference>